<dbReference type="InterPro" id="IPR023765">
    <property type="entry name" value="SBP_5_CS"/>
</dbReference>
<comment type="similarity">
    <text evidence="1">Belongs to the bacterial solute-binding protein 5 family.</text>
</comment>
<name>X0V3F1_9ZZZZ</name>
<protein>
    <recommendedName>
        <fullName evidence="4">Solute-binding protein family 5 domain-containing protein</fullName>
    </recommendedName>
</protein>
<dbReference type="SUPFAM" id="SSF53850">
    <property type="entry name" value="Periplasmic binding protein-like II"/>
    <property type="match status" value="1"/>
</dbReference>
<organism evidence="5">
    <name type="scientific">marine sediment metagenome</name>
    <dbReference type="NCBI Taxonomy" id="412755"/>
    <lineage>
        <taxon>unclassified sequences</taxon>
        <taxon>metagenomes</taxon>
        <taxon>ecological metagenomes</taxon>
    </lineage>
</organism>
<gene>
    <name evidence="5" type="ORF">S01H1_26182</name>
</gene>
<dbReference type="PROSITE" id="PS01040">
    <property type="entry name" value="SBP_BACTERIAL_5"/>
    <property type="match status" value="1"/>
</dbReference>
<dbReference type="Gene3D" id="3.40.190.10">
    <property type="entry name" value="Periplasmic binding protein-like II"/>
    <property type="match status" value="1"/>
</dbReference>
<dbReference type="EMBL" id="BARS01015858">
    <property type="protein sequence ID" value="GAF95170.1"/>
    <property type="molecule type" value="Genomic_DNA"/>
</dbReference>
<proteinExistence type="inferred from homology"/>
<evidence type="ECO:0000256" key="2">
    <source>
        <dbReference type="ARBA" id="ARBA00022448"/>
    </source>
</evidence>
<comment type="caution">
    <text evidence="5">The sequence shown here is derived from an EMBL/GenBank/DDBJ whole genome shotgun (WGS) entry which is preliminary data.</text>
</comment>
<feature type="non-terminal residue" evidence="5">
    <location>
        <position position="268"/>
    </location>
</feature>
<evidence type="ECO:0000313" key="5">
    <source>
        <dbReference type="EMBL" id="GAF95170.1"/>
    </source>
</evidence>
<dbReference type="Pfam" id="PF00496">
    <property type="entry name" value="SBP_bac_5"/>
    <property type="match status" value="1"/>
</dbReference>
<evidence type="ECO:0000256" key="3">
    <source>
        <dbReference type="ARBA" id="ARBA00022729"/>
    </source>
</evidence>
<dbReference type="GO" id="GO:1904680">
    <property type="term" value="F:peptide transmembrane transporter activity"/>
    <property type="evidence" value="ECO:0007669"/>
    <property type="project" value="TreeGrafter"/>
</dbReference>
<dbReference type="AlphaFoldDB" id="X0V3F1"/>
<reference evidence="5" key="1">
    <citation type="journal article" date="2014" name="Front. Microbiol.">
        <title>High frequency of phylogenetically diverse reductive dehalogenase-homologous genes in deep subseafloor sedimentary metagenomes.</title>
        <authorList>
            <person name="Kawai M."/>
            <person name="Futagami T."/>
            <person name="Toyoda A."/>
            <person name="Takaki Y."/>
            <person name="Nishi S."/>
            <person name="Hori S."/>
            <person name="Arai W."/>
            <person name="Tsubouchi T."/>
            <person name="Morono Y."/>
            <person name="Uchiyama I."/>
            <person name="Ito T."/>
            <person name="Fujiyama A."/>
            <person name="Inagaki F."/>
            <person name="Takami H."/>
        </authorList>
    </citation>
    <scope>NUCLEOTIDE SEQUENCE</scope>
    <source>
        <strain evidence="5">Expedition CK06-06</strain>
    </source>
</reference>
<feature type="domain" description="Solute-binding protein family 5" evidence="4">
    <location>
        <begin position="119"/>
        <end position="221"/>
    </location>
</feature>
<dbReference type="PANTHER" id="PTHR30290:SF9">
    <property type="entry name" value="OLIGOPEPTIDE-BINDING PROTEIN APPA"/>
    <property type="match status" value="1"/>
</dbReference>
<dbReference type="InterPro" id="IPR039424">
    <property type="entry name" value="SBP_5"/>
</dbReference>
<evidence type="ECO:0000259" key="4">
    <source>
        <dbReference type="Pfam" id="PF00496"/>
    </source>
</evidence>
<dbReference type="GO" id="GO:0015833">
    <property type="term" value="P:peptide transport"/>
    <property type="evidence" value="ECO:0007669"/>
    <property type="project" value="TreeGrafter"/>
</dbReference>
<keyword evidence="3" id="KW-0732">Signal</keyword>
<dbReference type="InterPro" id="IPR000914">
    <property type="entry name" value="SBP_5_dom"/>
</dbReference>
<sequence length="268" mass="31236">MIRKLTVLLLTGVVCLLGLMTTSFAEGVYYDTLQGYERLTGNKIEEFYEAPMLRTLVAAGELPPVEERLPKEPLVVEPVEEIGKYGGSLKTAKASPAPRIWTYFWDQPLFMIAPDLKSIDPNIAKGYDWSDDLRTLTVYLREGMKWSDGYPFTADDFLFWFEDIFLNDELNPVKSQLWSPGGEMAKVKKIDDYTVRYQFAIRYPSIMAQMTYENRMNVCFAPKHYLKQYHINYNPKANEAAKEEKFDSWWQGFNYHYPYAVDKREDVN</sequence>
<accession>X0V3F1</accession>
<dbReference type="PANTHER" id="PTHR30290">
    <property type="entry name" value="PERIPLASMIC BINDING COMPONENT OF ABC TRANSPORTER"/>
    <property type="match status" value="1"/>
</dbReference>
<keyword evidence="2" id="KW-0813">Transport</keyword>
<evidence type="ECO:0000256" key="1">
    <source>
        <dbReference type="ARBA" id="ARBA00005695"/>
    </source>
</evidence>